<dbReference type="InterPro" id="IPR013785">
    <property type="entry name" value="Aldolase_TIM"/>
</dbReference>
<dbReference type="Pfam" id="PF08666">
    <property type="entry name" value="SAF"/>
    <property type="match status" value="1"/>
</dbReference>
<dbReference type="Gene3D" id="3.20.20.70">
    <property type="entry name" value="Aldolase class I"/>
    <property type="match status" value="1"/>
</dbReference>
<dbReference type="EMBL" id="JAFREL020000007">
    <property type="protein sequence ID" value="MEO1773001.1"/>
    <property type="molecule type" value="Genomic_DNA"/>
</dbReference>
<reference evidence="2 3" key="1">
    <citation type="submission" date="2024-02" db="EMBL/GenBank/DDBJ databases">
        <title>The Genome Sequence of Enterococcus sp. DIV0159.</title>
        <authorList>
            <person name="Earl A."/>
            <person name="Manson A."/>
            <person name="Gilmore M."/>
            <person name="Sanders J."/>
            <person name="Shea T."/>
            <person name="Howe W."/>
            <person name="Livny J."/>
            <person name="Cuomo C."/>
            <person name="Neafsey D."/>
            <person name="Birren B."/>
        </authorList>
    </citation>
    <scope>NUCLEOTIDE SEQUENCE [LARGE SCALE GENOMIC DNA]</scope>
    <source>
        <strain evidence="2 3">665A</strain>
    </source>
</reference>
<dbReference type="RefSeq" id="WP_207705075.1">
    <property type="nucleotide sequence ID" value="NZ_JAFREL020000007.1"/>
</dbReference>
<dbReference type="PANTHER" id="PTHR42966">
    <property type="entry name" value="N-ACETYLNEURAMINATE SYNTHASE"/>
    <property type="match status" value="1"/>
</dbReference>
<dbReference type="NCBIfam" id="TIGR03569">
    <property type="entry name" value="NeuB_NnaB"/>
    <property type="match status" value="1"/>
</dbReference>
<keyword evidence="3" id="KW-1185">Reference proteome</keyword>
<dbReference type="SMART" id="SM00858">
    <property type="entry name" value="SAF"/>
    <property type="match status" value="1"/>
</dbReference>
<dbReference type="InterPro" id="IPR013132">
    <property type="entry name" value="PseI/NeuA/B-like_N"/>
</dbReference>
<evidence type="ECO:0000259" key="1">
    <source>
        <dbReference type="PROSITE" id="PS50844"/>
    </source>
</evidence>
<dbReference type="PANTHER" id="PTHR42966:SF1">
    <property type="entry name" value="SIALIC ACID SYNTHASE"/>
    <property type="match status" value="1"/>
</dbReference>
<gene>
    <name evidence="2" type="ORF">JZO67_004984</name>
</gene>
<dbReference type="Gene3D" id="3.90.1210.10">
    <property type="entry name" value="Antifreeze-like/N-acetylneuraminic acid synthase C-terminal domain"/>
    <property type="match status" value="1"/>
</dbReference>
<sequence>MHEKSVYIIAEIGVNHNGSLKLALKSIDAAKVAGADAVKFQTFKTDRLTTRKAEMATYQRANTKKDESQYDMLSRLELSESDFKEIKDYCDKLGIGFLSTPFDAESASFLKKIGINGFKIGSGDLNNLPFLRKLDMYGLPILLSTGMSTLEEVIEATKCFINSPITILHCTSNYPADLEDINLMAMNTMRDTIGLPIGYSDHSLGYDVAICAVAMGAKVIEKHFTLDKKLPGPDHKASLDPVEFSEFTHHIRNTELFLGDGIKRPMPSEKNTRKVARKSVVLIEDIESGNIITEKDIGIKRPGTGIPPKYYYEVIGKKATRNLSKDDVLKEEDIE</sequence>
<organism evidence="2 3">
    <name type="scientific">Candidatus Enterococcus ferrettii</name>
    <dbReference type="NCBI Taxonomy" id="2815324"/>
    <lineage>
        <taxon>Bacteria</taxon>
        <taxon>Bacillati</taxon>
        <taxon>Bacillota</taxon>
        <taxon>Bacilli</taxon>
        <taxon>Lactobacillales</taxon>
        <taxon>Enterococcaceae</taxon>
        <taxon>Enterococcus</taxon>
    </lineage>
</organism>
<protein>
    <submittedName>
        <fullName evidence="2">N-acetylneuraminate synthase</fullName>
    </submittedName>
</protein>
<dbReference type="InterPro" id="IPR013974">
    <property type="entry name" value="SAF"/>
</dbReference>
<dbReference type="InterPro" id="IPR020007">
    <property type="entry name" value="NeuB/NeuA"/>
</dbReference>
<evidence type="ECO:0000313" key="2">
    <source>
        <dbReference type="EMBL" id="MEO1773001.1"/>
    </source>
</evidence>
<dbReference type="Proteomes" id="UP000664357">
    <property type="component" value="Unassembled WGS sequence"/>
</dbReference>
<dbReference type="PROSITE" id="PS50844">
    <property type="entry name" value="AFP_LIKE"/>
    <property type="match status" value="1"/>
</dbReference>
<comment type="caution">
    <text evidence="2">The sequence shown here is derived from an EMBL/GenBank/DDBJ whole genome shotgun (WGS) entry which is preliminary data.</text>
</comment>
<dbReference type="CDD" id="cd11615">
    <property type="entry name" value="SAF_NeuB_like"/>
    <property type="match status" value="1"/>
</dbReference>
<name>A0ABV0EWG2_9ENTE</name>
<evidence type="ECO:0000313" key="3">
    <source>
        <dbReference type="Proteomes" id="UP000664357"/>
    </source>
</evidence>
<proteinExistence type="predicted"/>
<dbReference type="InterPro" id="IPR051690">
    <property type="entry name" value="PseI-like"/>
</dbReference>
<dbReference type="InterPro" id="IPR006190">
    <property type="entry name" value="SAF_AFP_Neu5Ac"/>
</dbReference>
<dbReference type="InterPro" id="IPR036732">
    <property type="entry name" value="AFP_Neu5c_C_sf"/>
</dbReference>
<dbReference type="SUPFAM" id="SSF51569">
    <property type="entry name" value="Aldolase"/>
    <property type="match status" value="1"/>
</dbReference>
<feature type="domain" description="AFP-like" evidence="1">
    <location>
        <begin position="279"/>
        <end position="335"/>
    </location>
</feature>
<dbReference type="InterPro" id="IPR057736">
    <property type="entry name" value="SAF_PseI/NeuA/NeuB"/>
</dbReference>
<accession>A0ABV0EWG2</accession>
<dbReference type="SUPFAM" id="SSF51269">
    <property type="entry name" value="AFP III-like domain"/>
    <property type="match status" value="1"/>
</dbReference>
<dbReference type="Pfam" id="PF03102">
    <property type="entry name" value="NeuB"/>
    <property type="match status" value="1"/>
</dbReference>